<dbReference type="Gene3D" id="3.30.565.10">
    <property type="entry name" value="Histidine kinase-like ATPase, C-terminal domain"/>
    <property type="match status" value="1"/>
</dbReference>
<dbReference type="PANTHER" id="PTHR35526">
    <property type="entry name" value="ANTI-SIGMA-F FACTOR RSBW-RELATED"/>
    <property type="match status" value="1"/>
</dbReference>
<proteinExistence type="predicted"/>
<evidence type="ECO:0000313" key="4">
    <source>
        <dbReference type="EMBL" id="MQS03739.1"/>
    </source>
</evidence>
<dbReference type="PANTHER" id="PTHR35526:SF3">
    <property type="entry name" value="ANTI-SIGMA-F FACTOR RSBW"/>
    <property type="match status" value="1"/>
</dbReference>
<feature type="region of interest" description="Disordered" evidence="2">
    <location>
        <begin position="161"/>
        <end position="186"/>
    </location>
</feature>
<dbReference type="OrthoDB" id="3473090at2"/>
<dbReference type="AlphaFoldDB" id="A0A5P0YZ27"/>
<dbReference type="Proteomes" id="UP000320857">
    <property type="component" value="Unassembled WGS sequence"/>
</dbReference>
<evidence type="ECO:0000256" key="1">
    <source>
        <dbReference type="ARBA" id="ARBA00022527"/>
    </source>
</evidence>
<feature type="domain" description="Histidine kinase/HSP90-like ATPase" evidence="3">
    <location>
        <begin position="20"/>
        <end position="125"/>
    </location>
</feature>
<keyword evidence="5" id="KW-1185">Reference proteome</keyword>
<organism evidence="4 5">
    <name type="scientific">Streptomyces alkaliterrae</name>
    <dbReference type="NCBI Taxonomy" id="2213162"/>
    <lineage>
        <taxon>Bacteria</taxon>
        <taxon>Bacillati</taxon>
        <taxon>Actinomycetota</taxon>
        <taxon>Actinomycetes</taxon>
        <taxon>Kitasatosporales</taxon>
        <taxon>Streptomycetaceae</taxon>
        <taxon>Streptomyces</taxon>
    </lineage>
</organism>
<dbReference type="EMBL" id="VJYK02000198">
    <property type="protein sequence ID" value="MQS03739.1"/>
    <property type="molecule type" value="Genomic_DNA"/>
</dbReference>
<evidence type="ECO:0000259" key="3">
    <source>
        <dbReference type="Pfam" id="PF13581"/>
    </source>
</evidence>
<dbReference type="InterPro" id="IPR003594">
    <property type="entry name" value="HATPase_dom"/>
</dbReference>
<dbReference type="Pfam" id="PF13581">
    <property type="entry name" value="HATPase_c_2"/>
    <property type="match status" value="1"/>
</dbReference>
<accession>A0A5P0YZ27</accession>
<keyword evidence="1" id="KW-0808">Transferase</keyword>
<reference evidence="4 5" key="1">
    <citation type="submission" date="2019-10" db="EMBL/GenBank/DDBJ databases">
        <title>Streptomyces sp. nov., a novel actinobacterium isolated from alkaline environment.</title>
        <authorList>
            <person name="Golinska P."/>
        </authorList>
    </citation>
    <scope>NUCLEOTIDE SEQUENCE [LARGE SCALE GENOMIC DNA]</scope>
    <source>
        <strain evidence="4 5">OF1</strain>
    </source>
</reference>
<dbReference type="SUPFAM" id="SSF55874">
    <property type="entry name" value="ATPase domain of HSP90 chaperone/DNA topoisomerase II/histidine kinase"/>
    <property type="match status" value="1"/>
</dbReference>
<feature type="region of interest" description="Disordered" evidence="2">
    <location>
        <begin position="266"/>
        <end position="285"/>
    </location>
</feature>
<evidence type="ECO:0000256" key="2">
    <source>
        <dbReference type="SAM" id="MobiDB-lite"/>
    </source>
</evidence>
<gene>
    <name evidence="4" type="ORF">FNX44_018055</name>
</gene>
<feature type="region of interest" description="Disordered" evidence="2">
    <location>
        <begin position="84"/>
        <end position="105"/>
    </location>
</feature>
<dbReference type="InterPro" id="IPR050267">
    <property type="entry name" value="Anti-sigma-factor_SerPK"/>
</dbReference>
<protein>
    <recommendedName>
        <fullName evidence="3">Histidine kinase/HSP90-like ATPase domain-containing protein</fullName>
    </recommendedName>
</protein>
<keyword evidence="1" id="KW-0418">Kinase</keyword>
<dbReference type="InterPro" id="IPR036890">
    <property type="entry name" value="HATPase_C_sf"/>
</dbReference>
<keyword evidence="1" id="KW-0723">Serine/threonine-protein kinase</keyword>
<evidence type="ECO:0000313" key="5">
    <source>
        <dbReference type="Proteomes" id="UP000320857"/>
    </source>
</evidence>
<sequence>MAPEVPASSTMAVPYGPMGVGLARRRMRAELRAGGAPDAVVDDAVLILSELLSNSCRHASPLAPDDSIRAHWRRSADGRLRIAVTDGGGPTRPAPAKPSVTSHGGRGLSIITTLAQEWGVEDNGDSEVTVWAVVGPQPPQPSISPHARLGSGGLAGMASLAPRGLAGRRRSTRGDGRRTAGTTGAADDLRAAGAADEHCRGYEAFDGEPGGRSERRGAGESVAGVTGVAGVEDVEGFDRIEGLDGFQGLDDINTLDVDGLEGVEGFDEVEGVDGGGLDGTAGRRG</sequence>
<comment type="caution">
    <text evidence="4">The sequence shown here is derived from an EMBL/GenBank/DDBJ whole genome shotgun (WGS) entry which is preliminary data.</text>
</comment>
<dbReference type="GO" id="GO:0004674">
    <property type="term" value="F:protein serine/threonine kinase activity"/>
    <property type="evidence" value="ECO:0007669"/>
    <property type="project" value="UniProtKB-KW"/>
</dbReference>
<name>A0A5P0YZ27_9ACTN</name>
<dbReference type="CDD" id="cd16936">
    <property type="entry name" value="HATPase_RsbW-like"/>
    <property type="match status" value="1"/>
</dbReference>